<comment type="caution">
    <text evidence="7">The sequence shown here is derived from an EMBL/GenBank/DDBJ whole genome shotgun (WGS) entry which is preliminary data.</text>
</comment>
<dbReference type="SUPFAM" id="SSF52833">
    <property type="entry name" value="Thioredoxin-like"/>
    <property type="match status" value="1"/>
</dbReference>
<evidence type="ECO:0000313" key="8">
    <source>
        <dbReference type="Proteomes" id="UP000019471"/>
    </source>
</evidence>
<feature type="domain" description="Phenol hydroxylase-like C-terminal dimerisation" evidence="6">
    <location>
        <begin position="457"/>
        <end position="642"/>
    </location>
</feature>
<dbReference type="SUPFAM" id="SSF54373">
    <property type="entry name" value="FAD-linked reductases, C-terminal domain"/>
    <property type="match status" value="1"/>
</dbReference>
<evidence type="ECO:0000256" key="1">
    <source>
        <dbReference type="ARBA" id="ARBA00007801"/>
    </source>
</evidence>
<dbReference type="RefSeq" id="XP_007750118.1">
    <property type="nucleotide sequence ID" value="XM_007751928.1"/>
</dbReference>
<dbReference type="GO" id="GO:0016709">
    <property type="term" value="F:oxidoreductase activity, acting on paired donors, with incorporation or reduction of molecular oxygen, NAD(P)H as one donor, and incorporation of one atom of oxygen"/>
    <property type="evidence" value="ECO:0007669"/>
    <property type="project" value="UniProtKB-ARBA"/>
</dbReference>
<reference evidence="7 8" key="1">
    <citation type="submission" date="2013-03" db="EMBL/GenBank/DDBJ databases">
        <title>The Genome Sequence of Cladophialophora psammophila CBS 110553.</title>
        <authorList>
            <consortium name="The Broad Institute Genomics Platform"/>
            <person name="Cuomo C."/>
            <person name="de Hoog S."/>
            <person name="Gorbushina A."/>
            <person name="Walker B."/>
            <person name="Young S.K."/>
            <person name="Zeng Q."/>
            <person name="Gargeya S."/>
            <person name="Fitzgerald M."/>
            <person name="Haas B."/>
            <person name="Abouelleil A."/>
            <person name="Allen A.W."/>
            <person name="Alvarado L."/>
            <person name="Arachchi H.M."/>
            <person name="Berlin A.M."/>
            <person name="Chapman S.B."/>
            <person name="Gainer-Dewar J."/>
            <person name="Goldberg J."/>
            <person name="Griggs A."/>
            <person name="Gujja S."/>
            <person name="Hansen M."/>
            <person name="Howarth C."/>
            <person name="Imamovic A."/>
            <person name="Ireland A."/>
            <person name="Larimer J."/>
            <person name="McCowan C."/>
            <person name="Murphy C."/>
            <person name="Pearson M."/>
            <person name="Poon T.W."/>
            <person name="Priest M."/>
            <person name="Roberts A."/>
            <person name="Saif S."/>
            <person name="Shea T."/>
            <person name="Sisk P."/>
            <person name="Sykes S."/>
            <person name="Wortman J."/>
            <person name="Nusbaum C."/>
            <person name="Birren B."/>
        </authorList>
    </citation>
    <scope>NUCLEOTIDE SEQUENCE [LARGE SCALE GENOMIC DNA]</scope>
    <source>
        <strain evidence="7 8">CBS 110553</strain>
    </source>
</reference>
<evidence type="ECO:0000256" key="2">
    <source>
        <dbReference type="ARBA" id="ARBA00022630"/>
    </source>
</evidence>
<dbReference type="PRINTS" id="PR00420">
    <property type="entry name" value="RNGMNOXGNASE"/>
</dbReference>
<dbReference type="STRING" id="1182543.W9WF25"/>
<keyword evidence="4" id="KW-0560">Oxidoreductase</keyword>
<keyword evidence="2" id="KW-0285">Flavoprotein</keyword>
<dbReference type="eggNOG" id="KOG3855">
    <property type="taxonomic scope" value="Eukaryota"/>
</dbReference>
<protein>
    <submittedName>
        <fullName evidence="7">Uncharacterized protein</fullName>
    </submittedName>
</protein>
<dbReference type="GO" id="GO:0071949">
    <property type="term" value="F:FAD binding"/>
    <property type="evidence" value="ECO:0007669"/>
    <property type="project" value="InterPro"/>
</dbReference>
<dbReference type="Pfam" id="PF01494">
    <property type="entry name" value="FAD_binding_3"/>
    <property type="match status" value="1"/>
</dbReference>
<keyword evidence="3" id="KW-0274">FAD</keyword>
<dbReference type="GeneID" id="19196045"/>
<dbReference type="HOGENOM" id="CLU_009665_9_4_1"/>
<dbReference type="Proteomes" id="UP000019471">
    <property type="component" value="Unassembled WGS sequence"/>
</dbReference>
<dbReference type="Pfam" id="PF07976">
    <property type="entry name" value="Phe_hydrox_dim"/>
    <property type="match status" value="1"/>
</dbReference>
<dbReference type="InterPro" id="IPR002938">
    <property type="entry name" value="FAD-bd"/>
</dbReference>
<dbReference type="InterPro" id="IPR038220">
    <property type="entry name" value="PHOX_C_sf"/>
</dbReference>
<dbReference type="PANTHER" id="PTHR43004:SF5">
    <property type="entry name" value="FAD-BINDING DOMAIN-CONTAINING PROTEIN"/>
    <property type="match status" value="1"/>
</dbReference>
<evidence type="ECO:0000313" key="7">
    <source>
        <dbReference type="EMBL" id="EXJ63595.1"/>
    </source>
</evidence>
<organism evidence="7 8">
    <name type="scientific">Cladophialophora psammophila CBS 110553</name>
    <dbReference type="NCBI Taxonomy" id="1182543"/>
    <lineage>
        <taxon>Eukaryota</taxon>
        <taxon>Fungi</taxon>
        <taxon>Dikarya</taxon>
        <taxon>Ascomycota</taxon>
        <taxon>Pezizomycotina</taxon>
        <taxon>Eurotiomycetes</taxon>
        <taxon>Chaetothyriomycetidae</taxon>
        <taxon>Chaetothyriales</taxon>
        <taxon>Herpotrichiellaceae</taxon>
        <taxon>Cladophialophora</taxon>
    </lineage>
</organism>
<proteinExistence type="inferred from homology"/>
<accession>W9WF25</accession>
<evidence type="ECO:0000259" key="5">
    <source>
        <dbReference type="Pfam" id="PF01494"/>
    </source>
</evidence>
<dbReference type="AlphaFoldDB" id="W9WF25"/>
<dbReference type="InterPro" id="IPR036188">
    <property type="entry name" value="FAD/NAD-bd_sf"/>
</dbReference>
<dbReference type="Gene3D" id="3.40.30.20">
    <property type="match status" value="1"/>
</dbReference>
<dbReference type="Gene3D" id="3.50.50.60">
    <property type="entry name" value="FAD/NAD(P)-binding domain"/>
    <property type="match status" value="2"/>
</dbReference>
<evidence type="ECO:0000256" key="3">
    <source>
        <dbReference type="ARBA" id="ARBA00022827"/>
    </source>
</evidence>
<dbReference type="PANTHER" id="PTHR43004">
    <property type="entry name" value="TRK SYSTEM POTASSIUM UPTAKE PROTEIN"/>
    <property type="match status" value="1"/>
</dbReference>
<dbReference type="Gene3D" id="3.30.9.10">
    <property type="entry name" value="D-Amino Acid Oxidase, subunit A, domain 2"/>
    <property type="match status" value="1"/>
</dbReference>
<dbReference type="OrthoDB" id="1716816at2759"/>
<dbReference type="InterPro" id="IPR036249">
    <property type="entry name" value="Thioredoxin-like_sf"/>
</dbReference>
<dbReference type="SUPFAM" id="SSF51905">
    <property type="entry name" value="FAD/NAD(P)-binding domain"/>
    <property type="match status" value="1"/>
</dbReference>
<name>W9WF25_9EURO</name>
<keyword evidence="8" id="KW-1185">Reference proteome</keyword>
<gene>
    <name evidence="7" type="ORF">A1O5_11356</name>
</gene>
<comment type="similarity">
    <text evidence="1">Belongs to the PheA/TfdB FAD monooxygenase family.</text>
</comment>
<dbReference type="InterPro" id="IPR050641">
    <property type="entry name" value="RIFMO-like"/>
</dbReference>
<evidence type="ECO:0000256" key="4">
    <source>
        <dbReference type="ARBA" id="ARBA00023002"/>
    </source>
</evidence>
<feature type="domain" description="FAD-binding" evidence="5">
    <location>
        <begin position="86"/>
        <end position="408"/>
    </location>
</feature>
<sequence>MTDFKDHYEVVICGGGPVGLLMAYGLQRMGIETCVIGKNDLSPAEPKELERAISLYFSLYFWPGADYGLFTRTEKERLEKHKLPMYGRACTMFPRTLEMLDQYDLLTRLNQVGFVSRSGVNYDKDGNRDSRRGMRHVFDAMQGHTFVDYMLNIRLKYTEDIVKEEYERIGGIVAGGWEVVNLTIPTDQGDTEKAHARPVKIEVKSANTSETRTLAGEYLVGADGTRSIVRHLSGISSTTDSTALRWVRIDGVVETDMPDSREGFATLESPTHGNVLWAALDHGRSRVGFALSREMMARYGETMTQEQAIDEAKLALKPFALEFKCVDWYTVYNVRHSVADTFVKNRILLAGDACHSHSSGTAQGMNTGVHDAFNLAWKLAGVLKGWYGASILETYDSERRPVAQHLIQLDKTFSALISGTVPEELAVAGGLSSTDPSVLFAKALEENVQFNIGLGIRYGENTLNVATKSASVPCGWRAPDVLVHAPGARIPTRLHTVMKNVGLFWVLVFAGEPLLTGQKVKALRGYIDGDSMRRFLTKRRHRRRRDGAAVVAANDRKGQGEAECKRVRLLTIIAGNKPQADEALGAARFGDAYYDHDSTAHARYGASVGGGAVVVVRPDGIVGFAAPLDGGPDLSAYFARFLT</sequence>
<evidence type="ECO:0000259" key="6">
    <source>
        <dbReference type="Pfam" id="PF07976"/>
    </source>
</evidence>
<dbReference type="EMBL" id="AMGX01000025">
    <property type="protein sequence ID" value="EXJ63595.1"/>
    <property type="molecule type" value="Genomic_DNA"/>
</dbReference>
<dbReference type="InterPro" id="IPR012941">
    <property type="entry name" value="Phe_hydrox_C_dim_dom"/>
</dbReference>